<dbReference type="EMBL" id="VBAJ01000235">
    <property type="protein sequence ID" value="TMJ06136.1"/>
    <property type="molecule type" value="Genomic_DNA"/>
</dbReference>
<dbReference type="InterPro" id="IPR000182">
    <property type="entry name" value="GNAT_dom"/>
</dbReference>
<dbReference type="Proteomes" id="UP000318661">
    <property type="component" value="Unassembled WGS sequence"/>
</dbReference>
<protein>
    <submittedName>
        <fullName evidence="2">GNAT family N-acetyltransferase</fullName>
    </submittedName>
</protein>
<dbReference type="PANTHER" id="PTHR43441:SF11">
    <property type="entry name" value="RIBOSOMAL-PROTEIN-SERINE ACETYLTRANSFERASE"/>
    <property type="match status" value="1"/>
</dbReference>
<dbReference type="SUPFAM" id="SSF55729">
    <property type="entry name" value="Acyl-CoA N-acyltransferases (Nat)"/>
    <property type="match status" value="1"/>
</dbReference>
<evidence type="ECO:0000313" key="3">
    <source>
        <dbReference type="Proteomes" id="UP000318661"/>
    </source>
</evidence>
<feature type="domain" description="N-acetyltransferase" evidence="1">
    <location>
        <begin position="1"/>
        <end position="158"/>
    </location>
</feature>
<dbReference type="PROSITE" id="PS51186">
    <property type="entry name" value="GNAT"/>
    <property type="match status" value="1"/>
</dbReference>
<dbReference type="AlphaFoldDB" id="A0A537LDX1"/>
<dbReference type="Gene3D" id="3.40.630.30">
    <property type="match status" value="1"/>
</dbReference>
<dbReference type="PANTHER" id="PTHR43441">
    <property type="entry name" value="RIBOSOMAL-PROTEIN-SERINE ACETYLTRANSFERASE"/>
    <property type="match status" value="1"/>
</dbReference>
<evidence type="ECO:0000259" key="1">
    <source>
        <dbReference type="PROSITE" id="PS51186"/>
    </source>
</evidence>
<organism evidence="2 3">
    <name type="scientific">Candidatus Segetimicrobium genomatis</name>
    <dbReference type="NCBI Taxonomy" id="2569760"/>
    <lineage>
        <taxon>Bacteria</taxon>
        <taxon>Bacillati</taxon>
        <taxon>Candidatus Sysuimicrobiota</taxon>
        <taxon>Candidatus Sysuimicrobiia</taxon>
        <taxon>Candidatus Sysuimicrobiales</taxon>
        <taxon>Candidatus Segetimicrobiaceae</taxon>
        <taxon>Candidatus Segetimicrobium</taxon>
    </lineage>
</organism>
<dbReference type="InterPro" id="IPR051908">
    <property type="entry name" value="Ribosomal_N-acetyltransferase"/>
</dbReference>
<sequence>MRLIPLDSPKLIALVADWLADPENSKWLDFGGLPHFTPALVKIMAQRQANVLRVFTADDDDTLIGVVGLSHVDRHFKTATAWAVLGDKSYARRRYTTRAVSKMLSLGFHELGLRAISSWAVVHNPSVEIGHRLQLHLIGRQRQCHYLDGRTYDRLWFDILASEHQELDEEGAAGARRDLGP</sequence>
<accession>A0A537LDX1</accession>
<dbReference type="GO" id="GO:1990189">
    <property type="term" value="F:protein N-terminal-serine acetyltransferase activity"/>
    <property type="evidence" value="ECO:0007669"/>
    <property type="project" value="TreeGrafter"/>
</dbReference>
<reference evidence="2 3" key="1">
    <citation type="journal article" date="2019" name="Nat. Microbiol.">
        <title>Mediterranean grassland soil C-N compound turnover is dependent on rainfall and depth, and is mediated by genomically divergent microorganisms.</title>
        <authorList>
            <person name="Diamond S."/>
            <person name="Andeer P.F."/>
            <person name="Li Z."/>
            <person name="Crits-Christoph A."/>
            <person name="Burstein D."/>
            <person name="Anantharaman K."/>
            <person name="Lane K.R."/>
            <person name="Thomas B.C."/>
            <person name="Pan C."/>
            <person name="Northen T.R."/>
            <person name="Banfield J.F."/>
        </authorList>
    </citation>
    <scope>NUCLEOTIDE SEQUENCE [LARGE SCALE GENOMIC DNA]</scope>
    <source>
        <strain evidence="2">NP_2</strain>
    </source>
</reference>
<dbReference type="Pfam" id="PF13302">
    <property type="entry name" value="Acetyltransf_3"/>
    <property type="match status" value="1"/>
</dbReference>
<gene>
    <name evidence="2" type="ORF">E6G99_09185</name>
</gene>
<dbReference type="GO" id="GO:0005737">
    <property type="term" value="C:cytoplasm"/>
    <property type="evidence" value="ECO:0007669"/>
    <property type="project" value="TreeGrafter"/>
</dbReference>
<dbReference type="InterPro" id="IPR016181">
    <property type="entry name" value="Acyl_CoA_acyltransferase"/>
</dbReference>
<proteinExistence type="predicted"/>
<dbReference type="GO" id="GO:0008999">
    <property type="term" value="F:protein-N-terminal-alanine acetyltransferase activity"/>
    <property type="evidence" value="ECO:0007669"/>
    <property type="project" value="TreeGrafter"/>
</dbReference>
<name>A0A537LDX1_9BACT</name>
<comment type="caution">
    <text evidence="2">The sequence shown here is derived from an EMBL/GenBank/DDBJ whole genome shotgun (WGS) entry which is preliminary data.</text>
</comment>
<keyword evidence="2" id="KW-0808">Transferase</keyword>
<evidence type="ECO:0000313" key="2">
    <source>
        <dbReference type="EMBL" id="TMJ06136.1"/>
    </source>
</evidence>